<keyword evidence="4 7" id="KW-0812">Transmembrane</keyword>
<reference evidence="8 9" key="1">
    <citation type="journal article" date="2015" name="Sci. Rep.">
        <title>Genome of the facultative scuticociliatosis pathogen Pseudocohnilembus persalinus provides insight into its virulence through horizontal gene transfer.</title>
        <authorList>
            <person name="Xiong J."/>
            <person name="Wang G."/>
            <person name="Cheng J."/>
            <person name="Tian M."/>
            <person name="Pan X."/>
            <person name="Warren A."/>
            <person name="Jiang C."/>
            <person name="Yuan D."/>
            <person name="Miao W."/>
        </authorList>
    </citation>
    <scope>NUCLEOTIDE SEQUENCE [LARGE SCALE GENOMIC DNA]</scope>
    <source>
        <strain evidence="8">36N120E</strain>
    </source>
</reference>
<feature type="transmembrane region" description="Helical" evidence="7">
    <location>
        <begin position="397"/>
        <end position="423"/>
    </location>
</feature>
<feature type="transmembrane region" description="Helical" evidence="7">
    <location>
        <begin position="148"/>
        <end position="173"/>
    </location>
</feature>
<feature type="transmembrane region" description="Helical" evidence="7">
    <location>
        <begin position="110"/>
        <end position="128"/>
    </location>
</feature>
<feature type="transmembrane region" description="Helical" evidence="7">
    <location>
        <begin position="69"/>
        <end position="90"/>
    </location>
</feature>
<dbReference type="GO" id="GO:0005886">
    <property type="term" value="C:plasma membrane"/>
    <property type="evidence" value="ECO:0007669"/>
    <property type="project" value="TreeGrafter"/>
</dbReference>
<proteinExistence type="inferred from homology"/>
<comment type="subcellular location">
    <subcellularLocation>
        <location evidence="1">Membrane</location>
        <topology evidence="1">Multi-pass membrane protein</topology>
    </subcellularLocation>
</comment>
<evidence type="ECO:0000256" key="5">
    <source>
        <dbReference type="ARBA" id="ARBA00022989"/>
    </source>
</evidence>
<feature type="transmembrane region" description="Helical" evidence="7">
    <location>
        <begin position="334"/>
        <end position="356"/>
    </location>
</feature>
<evidence type="ECO:0000313" key="8">
    <source>
        <dbReference type="EMBL" id="KRX05304.1"/>
    </source>
</evidence>
<name>A0A0V0QTP9_PSEPJ</name>
<feature type="transmembrane region" description="Helical" evidence="7">
    <location>
        <begin position="264"/>
        <end position="285"/>
    </location>
</feature>
<accession>A0A0V0QTP9</accession>
<organism evidence="8 9">
    <name type="scientific">Pseudocohnilembus persalinus</name>
    <name type="common">Ciliate</name>
    <dbReference type="NCBI Taxonomy" id="266149"/>
    <lineage>
        <taxon>Eukaryota</taxon>
        <taxon>Sar</taxon>
        <taxon>Alveolata</taxon>
        <taxon>Ciliophora</taxon>
        <taxon>Intramacronucleata</taxon>
        <taxon>Oligohymenophorea</taxon>
        <taxon>Scuticociliatia</taxon>
        <taxon>Philasterida</taxon>
        <taxon>Pseudocohnilembidae</taxon>
        <taxon>Pseudocohnilembus</taxon>
    </lineage>
</organism>
<evidence type="ECO:0000256" key="3">
    <source>
        <dbReference type="ARBA" id="ARBA00022448"/>
    </source>
</evidence>
<dbReference type="OMA" id="YQCIPEA"/>
<feature type="transmembrane region" description="Helical" evidence="7">
    <location>
        <begin position="362"/>
        <end position="385"/>
    </location>
</feature>
<evidence type="ECO:0000256" key="4">
    <source>
        <dbReference type="ARBA" id="ARBA00022692"/>
    </source>
</evidence>
<keyword evidence="5 7" id="KW-1133">Transmembrane helix</keyword>
<feature type="transmembrane region" description="Helical" evidence="7">
    <location>
        <begin position="44"/>
        <end position="62"/>
    </location>
</feature>
<sequence>MEKNTFLKITFILLGISSLIGWNAVLSTFSYFSVKFGPRVFNGFTAPLQVGQCLFGVIMPWLATKLSLLTRIAGGLTILSILLVFLPILASIAPSDMVTIDDELQYSNNAGYYIALVMTFFIGAFNSIAQNSMIALAAQQAGEINGLYWIATGLSGLSTAVLSLILNAAFHSMGDKGQYIATIIFFVFASLTSFTAIFLTYLMIKKYPAPHEQQEYDHEDFDQDKKGLVSETMESDISENQMLKADDEASFMDKIKIAFTHVRFIPVFIFLIYLTTFTLFPGVMMNNVEFKGSYLSKDAQLWGTQFLNVTYQIGDVLGKTIGGNPIFHKVKGQYIAVLARLGFIATSLLVVFQQGAFFSNDWFPFVNMLLFATTNGFCTAGLMSLGPQKGQGKQKVIETIGFICGFALTFGIAMGSVTAIPFAEIVKLHTQ</sequence>
<protein>
    <submittedName>
        <fullName evidence="8">Major facilitator superfamily domain, general substrate transporter</fullName>
    </submittedName>
</protein>
<evidence type="ECO:0000256" key="6">
    <source>
        <dbReference type="ARBA" id="ARBA00023136"/>
    </source>
</evidence>
<dbReference type="AlphaFoldDB" id="A0A0V0QTP9"/>
<dbReference type="PANTHER" id="PTHR10332:SF10">
    <property type="entry name" value="EQUILIBRATIVE NUCLEOSIDE TRANSPORTER 4"/>
    <property type="match status" value="1"/>
</dbReference>
<dbReference type="InterPro" id="IPR036259">
    <property type="entry name" value="MFS_trans_sf"/>
</dbReference>
<comment type="similarity">
    <text evidence="2">Belongs to the SLC29A/ENT transporter (TC 2.A.57) family.</text>
</comment>
<dbReference type="InterPro" id="IPR002259">
    <property type="entry name" value="Eqnu_transpt"/>
</dbReference>
<evidence type="ECO:0000256" key="1">
    <source>
        <dbReference type="ARBA" id="ARBA00004141"/>
    </source>
</evidence>
<keyword evidence="9" id="KW-1185">Reference proteome</keyword>
<dbReference type="InParanoid" id="A0A0V0QTP9"/>
<dbReference type="OrthoDB" id="411344at2759"/>
<dbReference type="Pfam" id="PF01733">
    <property type="entry name" value="Nucleoside_tran"/>
    <property type="match status" value="1"/>
</dbReference>
<feature type="transmembrane region" description="Helical" evidence="7">
    <location>
        <begin position="305"/>
        <end position="322"/>
    </location>
</feature>
<feature type="transmembrane region" description="Helical" evidence="7">
    <location>
        <begin position="12"/>
        <end position="32"/>
    </location>
</feature>
<dbReference type="Proteomes" id="UP000054937">
    <property type="component" value="Unassembled WGS sequence"/>
</dbReference>
<dbReference type="PANTHER" id="PTHR10332">
    <property type="entry name" value="EQUILIBRATIVE NUCLEOSIDE TRANSPORTER"/>
    <property type="match status" value="1"/>
</dbReference>
<dbReference type="PRINTS" id="PR01130">
    <property type="entry name" value="DERENTRNSPRT"/>
</dbReference>
<evidence type="ECO:0000256" key="7">
    <source>
        <dbReference type="SAM" id="Phobius"/>
    </source>
</evidence>
<dbReference type="SUPFAM" id="SSF103473">
    <property type="entry name" value="MFS general substrate transporter"/>
    <property type="match status" value="1"/>
</dbReference>
<evidence type="ECO:0000313" key="9">
    <source>
        <dbReference type="Proteomes" id="UP000054937"/>
    </source>
</evidence>
<comment type="caution">
    <text evidence="8">The sequence shown here is derived from an EMBL/GenBank/DDBJ whole genome shotgun (WGS) entry which is preliminary data.</text>
</comment>
<feature type="transmembrane region" description="Helical" evidence="7">
    <location>
        <begin position="179"/>
        <end position="204"/>
    </location>
</feature>
<evidence type="ECO:0000256" key="2">
    <source>
        <dbReference type="ARBA" id="ARBA00007965"/>
    </source>
</evidence>
<gene>
    <name evidence="8" type="ORF">PPERSA_00605</name>
</gene>
<dbReference type="EMBL" id="LDAU01000109">
    <property type="protein sequence ID" value="KRX05304.1"/>
    <property type="molecule type" value="Genomic_DNA"/>
</dbReference>
<keyword evidence="6 7" id="KW-0472">Membrane</keyword>
<dbReference type="GO" id="GO:0005337">
    <property type="term" value="F:nucleoside transmembrane transporter activity"/>
    <property type="evidence" value="ECO:0007669"/>
    <property type="project" value="InterPro"/>
</dbReference>
<keyword evidence="3" id="KW-0813">Transport</keyword>